<dbReference type="InterPro" id="IPR040039">
    <property type="entry name" value="PIGX"/>
</dbReference>
<dbReference type="RefSeq" id="XP_013928508.1">
    <property type="nucleotide sequence ID" value="XM_014073033.1"/>
</dbReference>
<accession>A0A6I9YV74</accession>
<gene>
    <name evidence="12" type="primary">PIGX</name>
</gene>
<dbReference type="Proteomes" id="UP000504617">
    <property type="component" value="Unplaced"/>
</dbReference>
<evidence type="ECO:0000256" key="7">
    <source>
        <dbReference type="ARBA" id="ARBA00022989"/>
    </source>
</evidence>
<keyword evidence="5 10" id="KW-0812">Transmembrane</keyword>
<evidence type="ECO:0000313" key="12">
    <source>
        <dbReference type="RefSeq" id="XP_013928508.1"/>
    </source>
</evidence>
<evidence type="ECO:0000256" key="9">
    <source>
        <dbReference type="ARBA" id="ARBA00023180"/>
    </source>
</evidence>
<comment type="caution">
    <text evidence="10">Lacks conserved residue(s) required for the propagation of feature annotation.</text>
</comment>
<name>A0A6I9YV74_9SAUR</name>
<dbReference type="GO" id="GO:0006506">
    <property type="term" value="P:GPI anchor biosynthetic process"/>
    <property type="evidence" value="ECO:0007669"/>
    <property type="project" value="UniProtKB-UniPathway"/>
</dbReference>
<dbReference type="InterPro" id="IPR013233">
    <property type="entry name" value="PIG-X/PBN1"/>
</dbReference>
<dbReference type="CTD" id="54965"/>
<dbReference type="KEGG" id="tsr:106554349"/>
<keyword evidence="8 10" id="KW-0472">Membrane</keyword>
<evidence type="ECO:0000256" key="2">
    <source>
        <dbReference type="ARBA" id="ARBA00004687"/>
    </source>
</evidence>
<evidence type="ECO:0000256" key="3">
    <source>
        <dbReference type="ARBA" id="ARBA00010345"/>
    </source>
</evidence>
<keyword evidence="9" id="KW-0325">Glycoprotein</keyword>
<dbReference type="UniPathway" id="UPA00196"/>
<protein>
    <recommendedName>
        <fullName evidence="10">Phosphatidylinositol-glycan biosynthesis class X protein</fullName>
    </recommendedName>
</protein>
<feature type="transmembrane region" description="Helical" evidence="10">
    <location>
        <begin position="27"/>
        <end position="50"/>
    </location>
</feature>
<evidence type="ECO:0000256" key="6">
    <source>
        <dbReference type="ARBA" id="ARBA00022824"/>
    </source>
</evidence>
<proteinExistence type="inferred from homology"/>
<dbReference type="SMART" id="SM00780">
    <property type="entry name" value="PIG-X"/>
    <property type="match status" value="1"/>
</dbReference>
<evidence type="ECO:0000313" key="11">
    <source>
        <dbReference type="Proteomes" id="UP000504617"/>
    </source>
</evidence>
<dbReference type="PANTHER" id="PTHR28650">
    <property type="entry name" value="PHOSPHATIDYLINOSITOL-GLYCAN BIOSYNTHESIS CLASS X PROTEIN"/>
    <property type="match status" value="1"/>
</dbReference>
<keyword evidence="11" id="KW-1185">Reference proteome</keyword>
<dbReference type="PANTHER" id="PTHR28650:SF1">
    <property type="entry name" value="PHOSPHATIDYLINOSITOL-GLYCAN BIOSYNTHESIS CLASS X PROTEIN"/>
    <property type="match status" value="1"/>
</dbReference>
<dbReference type="GeneID" id="106554349"/>
<evidence type="ECO:0000256" key="5">
    <source>
        <dbReference type="ARBA" id="ARBA00022692"/>
    </source>
</evidence>
<organism evidence="11 12">
    <name type="scientific">Thamnophis sirtalis</name>
    <dbReference type="NCBI Taxonomy" id="35019"/>
    <lineage>
        <taxon>Eukaryota</taxon>
        <taxon>Metazoa</taxon>
        <taxon>Chordata</taxon>
        <taxon>Craniata</taxon>
        <taxon>Vertebrata</taxon>
        <taxon>Euteleostomi</taxon>
        <taxon>Lepidosauria</taxon>
        <taxon>Squamata</taxon>
        <taxon>Bifurcata</taxon>
        <taxon>Unidentata</taxon>
        <taxon>Episquamata</taxon>
        <taxon>Toxicofera</taxon>
        <taxon>Serpentes</taxon>
        <taxon>Colubroidea</taxon>
        <taxon>Colubridae</taxon>
        <taxon>Natricinae</taxon>
        <taxon>Thamnophis</taxon>
    </lineage>
</organism>
<comment type="pathway">
    <text evidence="2 10">Glycolipid biosynthesis; glycosylphosphatidylinositol-anchor biosynthesis.</text>
</comment>
<comment type="function">
    <text evidence="10">Stabilizing subunit of the glycosylphosphatidylinositol-mannosyltransferase I complex which catalyzes the transfer of the first mannose, via an alpha-1,4 bond from a dolichol-phosphate-mannose (Dol-P-Man) to the glucosaminyl acyl phosphatidylinositol (GlcN-(acyl)PI) intermediate to generate alpha-D-Man-(1-&gt;4)-alpha-D-GlcN-(1-&gt;6)-(1-radyl,2-acyl-sn-glycero-3-phospho)-2-acyl-inositol and participates in the sixth step of the glycosylphosphatidylinositol-anchor biosynthesis. Probably acts by stabilizing the mannosyltransferase PIGM.</text>
</comment>
<keyword evidence="7 10" id="KW-1133">Transmembrane helix</keyword>
<comment type="similarity">
    <text evidence="3 10">Belongs to the PIGX family.</text>
</comment>
<evidence type="ECO:0000256" key="10">
    <source>
        <dbReference type="RuleBase" id="RU366056"/>
    </source>
</evidence>
<sequence>MATIWSRQEFVCRFNLKCTSRRKMCSFNWNILSFVKLLSLCIMPEFLYALNTCPEIMQQFLKDGFHRDLLIRVHFGVADEGLESCRLAIRVHLPRGLYVDPYELKSLQQHNITEALVIADEVDLEVPEYLATDSSVLVYMRPDPKCTTCFKALLPLHCRYYRPSESNGKVPVVLQNPEIMIHCQKSFFSVNCLKETEIEAPCPQNNLDVCYWKSMKYKMLSKELELQVPVGLKHHLALVCAITLITTGLCSSFILSALCRYGPIHCSM</sequence>
<feature type="transmembrane region" description="Helical" evidence="10">
    <location>
        <begin position="236"/>
        <end position="259"/>
    </location>
</feature>
<evidence type="ECO:0000256" key="1">
    <source>
        <dbReference type="ARBA" id="ARBA00004389"/>
    </source>
</evidence>
<comment type="subcellular location">
    <subcellularLocation>
        <location evidence="1 10">Endoplasmic reticulum membrane</location>
        <topology evidence="1 10">Single-pass membrane protein</topology>
    </subcellularLocation>
</comment>
<dbReference type="AlphaFoldDB" id="A0A6I9YV74"/>
<dbReference type="GO" id="GO:0005789">
    <property type="term" value="C:endoplasmic reticulum membrane"/>
    <property type="evidence" value="ECO:0007669"/>
    <property type="project" value="UniProtKB-SubCell"/>
</dbReference>
<keyword evidence="6 10" id="KW-0256">Endoplasmic reticulum</keyword>
<dbReference type="OrthoDB" id="5546453at2759"/>
<dbReference type="Pfam" id="PF08320">
    <property type="entry name" value="PIG-X"/>
    <property type="match status" value="1"/>
</dbReference>
<keyword evidence="4 10" id="KW-0337">GPI-anchor biosynthesis</keyword>
<reference evidence="12" key="1">
    <citation type="submission" date="2025-08" db="UniProtKB">
        <authorList>
            <consortium name="RefSeq"/>
        </authorList>
    </citation>
    <scope>IDENTIFICATION</scope>
    <source>
        <tissue evidence="12">Skeletal muscle</tissue>
    </source>
</reference>
<evidence type="ECO:0000256" key="8">
    <source>
        <dbReference type="ARBA" id="ARBA00023136"/>
    </source>
</evidence>
<evidence type="ECO:0000256" key="4">
    <source>
        <dbReference type="ARBA" id="ARBA00022502"/>
    </source>
</evidence>